<feature type="chain" id="PRO_5013390803" description="HTH CENPB-type domain-containing protein" evidence="2">
    <location>
        <begin position="20"/>
        <end position="460"/>
    </location>
</feature>
<keyword evidence="2" id="KW-0732">Signal</keyword>
<name>A0A1Y2BVV0_9FUNG</name>
<evidence type="ECO:0000256" key="1">
    <source>
        <dbReference type="SAM" id="MobiDB-lite"/>
    </source>
</evidence>
<protein>
    <recommendedName>
        <fullName evidence="5">HTH CENPB-type domain-containing protein</fullName>
    </recommendedName>
</protein>
<dbReference type="STRING" id="329046.A0A1Y2BVV0"/>
<organism evidence="3 4">
    <name type="scientific">Rhizoclosmatium globosum</name>
    <dbReference type="NCBI Taxonomy" id="329046"/>
    <lineage>
        <taxon>Eukaryota</taxon>
        <taxon>Fungi</taxon>
        <taxon>Fungi incertae sedis</taxon>
        <taxon>Chytridiomycota</taxon>
        <taxon>Chytridiomycota incertae sedis</taxon>
        <taxon>Chytridiomycetes</taxon>
        <taxon>Chytridiales</taxon>
        <taxon>Chytriomycetaceae</taxon>
        <taxon>Rhizoclosmatium</taxon>
    </lineage>
</organism>
<proteinExistence type="predicted"/>
<evidence type="ECO:0000313" key="4">
    <source>
        <dbReference type="Proteomes" id="UP000193642"/>
    </source>
</evidence>
<comment type="caution">
    <text evidence="3">The sequence shown here is derived from an EMBL/GenBank/DDBJ whole genome shotgun (WGS) entry which is preliminary data.</text>
</comment>
<evidence type="ECO:0000256" key="2">
    <source>
        <dbReference type="SAM" id="SignalP"/>
    </source>
</evidence>
<evidence type="ECO:0008006" key="5">
    <source>
        <dbReference type="Google" id="ProtNLM"/>
    </source>
</evidence>
<feature type="region of interest" description="Disordered" evidence="1">
    <location>
        <begin position="100"/>
        <end position="120"/>
    </location>
</feature>
<sequence length="460" mass="52771">MDFLIRCCLIGLLYQSAQVWDYKATVVFFEYQLELALHQNTASTTSVHYELPSIGLYIQRHKEEDNVALLRLLGGIPYDPNDDHDYVPSESEEEEEAAANFLAQPSSDEENTENSFTTKRSTSFKESYHALIRHNTCTGNQTVSNAFCQSYGANHKKACHWFKDCEGTFDRGSLHVSSYTDGGRVQVQRKARRGRGRKVSPWVSAIHLELKDEFERLRKAGVKFDLNLLRTLAMSLVSRGLEYGPDYEMLLGKDSVDIDGKKHIDKLTYLWIQNFMERNNIVTRRQTGKLSVSPEKQEAIEQSVAYHMGQLKRDFENGTSHWMRICFDISPQIQLICASQQIQKVKECWTKIWNKEKLRMLENEDVSEASGKLKNPGKHFFLRTASQSVKDANSQKDSDGLSYTRKAMIRCGLSLENGEWKESMLSKQLQDIMNKYRENFDGTQVDEVVKSEQECSSGSE</sequence>
<feature type="signal peptide" evidence="2">
    <location>
        <begin position="1"/>
        <end position="19"/>
    </location>
</feature>
<dbReference type="AlphaFoldDB" id="A0A1Y2BVV0"/>
<evidence type="ECO:0000313" key="3">
    <source>
        <dbReference type="EMBL" id="ORY38863.1"/>
    </source>
</evidence>
<gene>
    <name evidence="3" type="ORF">BCR33DRAFT_768996</name>
</gene>
<reference evidence="3 4" key="1">
    <citation type="submission" date="2016-07" db="EMBL/GenBank/DDBJ databases">
        <title>Pervasive Adenine N6-methylation of Active Genes in Fungi.</title>
        <authorList>
            <consortium name="DOE Joint Genome Institute"/>
            <person name="Mondo S.J."/>
            <person name="Dannebaum R.O."/>
            <person name="Kuo R.C."/>
            <person name="Labutti K."/>
            <person name="Haridas S."/>
            <person name="Kuo A."/>
            <person name="Salamov A."/>
            <person name="Ahrendt S.R."/>
            <person name="Lipzen A."/>
            <person name="Sullivan W."/>
            <person name="Andreopoulos W.B."/>
            <person name="Clum A."/>
            <person name="Lindquist E."/>
            <person name="Daum C."/>
            <person name="Ramamoorthy G.K."/>
            <person name="Gryganskyi A."/>
            <person name="Culley D."/>
            <person name="Magnuson J.K."/>
            <person name="James T.Y."/>
            <person name="O'Malley M.A."/>
            <person name="Stajich J.E."/>
            <person name="Spatafora J.W."/>
            <person name="Visel A."/>
            <person name="Grigoriev I.V."/>
        </authorList>
    </citation>
    <scope>NUCLEOTIDE SEQUENCE [LARGE SCALE GENOMIC DNA]</scope>
    <source>
        <strain evidence="3 4">JEL800</strain>
    </source>
</reference>
<keyword evidence="4" id="KW-1185">Reference proteome</keyword>
<dbReference type="EMBL" id="MCGO01000042">
    <property type="protein sequence ID" value="ORY38863.1"/>
    <property type="molecule type" value="Genomic_DNA"/>
</dbReference>
<accession>A0A1Y2BVV0</accession>
<dbReference type="OrthoDB" id="111624at2759"/>
<dbReference type="Proteomes" id="UP000193642">
    <property type="component" value="Unassembled WGS sequence"/>
</dbReference>